<protein>
    <submittedName>
        <fullName evidence="2">Outer membrane protein</fullName>
    </submittedName>
</protein>
<dbReference type="EMBL" id="FXUB01000006">
    <property type="protein sequence ID" value="SMP18730.1"/>
    <property type="molecule type" value="Genomic_DNA"/>
</dbReference>
<evidence type="ECO:0000313" key="2">
    <source>
        <dbReference type="EMBL" id="SMP18730.1"/>
    </source>
</evidence>
<proteinExistence type="predicted"/>
<reference evidence="2 3" key="1">
    <citation type="submission" date="2017-05" db="EMBL/GenBank/DDBJ databases">
        <authorList>
            <person name="Varghese N."/>
            <person name="Submissions S."/>
        </authorList>
    </citation>
    <scope>NUCLEOTIDE SEQUENCE [LARGE SCALE GENOMIC DNA]</scope>
    <source>
        <strain evidence="2 3">DSM 15522</strain>
    </source>
</reference>
<sequence>MKRFLSAVAVLLVSTSASYAITIEGGAGGWKENPTGWIEYKKDNVSGTGVSATTHVDLKSDLHFSSKTRPEGWFAIKGIPILPDVKVQYTKMKFTGSGTPTVNFTFGDITVNATDKVDAEFRANQVDITLTYGVPFVKALTAGKIDLNWGVNVKVIDGYAKVVAVSPITNDKKSESKSATIPVPMVHLDGVIKPVEKLGLEFSGNWIGYSGSQFYDLTGEFKVYPVKRLFVGVGYRYQRLKIDDISDISSDIKIKGAFAEAGFTF</sequence>
<comment type="caution">
    <text evidence="2">The sequence shown here is derived from an EMBL/GenBank/DDBJ whole genome shotgun (WGS) entry which is preliminary data.</text>
</comment>
<feature type="signal peptide" evidence="1">
    <location>
        <begin position="1"/>
        <end position="20"/>
    </location>
</feature>
<evidence type="ECO:0000256" key="1">
    <source>
        <dbReference type="SAM" id="SignalP"/>
    </source>
</evidence>
<dbReference type="InterPro" id="IPR026387">
    <property type="entry name" value="OMP_w_GlyGly"/>
</dbReference>
<dbReference type="NCBIfam" id="TIGR04219">
    <property type="entry name" value="OMP_w_GlyGly"/>
    <property type="match status" value="1"/>
</dbReference>
<name>A0ABY1NUL0_9BACT</name>
<gene>
    <name evidence="2" type="ORF">SAMN06265339_1618</name>
</gene>
<dbReference type="RefSeq" id="WP_283401056.1">
    <property type="nucleotide sequence ID" value="NZ_FXUB01000006.1"/>
</dbReference>
<evidence type="ECO:0000313" key="3">
    <source>
        <dbReference type="Proteomes" id="UP001157911"/>
    </source>
</evidence>
<keyword evidence="3" id="KW-1185">Reference proteome</keyword>
<keyword evidence="1" id="KW-0732">Signal</keyword>
<feature type="chain" id="PRO_5046013699" evidence="1">
    <location>
        <begin position="21"/>
        <end position="265"/>
    </location>
</feature>
<dbReference type="Proteomes" id="UP001157911">
    <property type="component" value="Unassembled WGS sequence"/>
</dbReference>
<accession>A0ABY1NUL0</accession>
<organism evidence="2 3">
    <name type="scientific">Desulfurobacterium pacificum</name>
    <dbReference type="NCBI Taxonomy" id="240166"/>
    <lineage>
        <taxon>Bacteria</taxon>
        <taxon>Pseudomonadati</taxon>
        <taxon>Aquificota</taxon>
        <taxon>Aquificia</taxon>
        <taxon>Desulfurobacteriales</taxon>
        <taxon>Desulfurobacteriaceae</taxon>
        <taxon>Desulfurobacterium</taxon>
    </lineage>
</organism>